<reference evidence="10" key="1">
    <citation type="submission" date="2022-07" db="EMBL/GenBank/DDBJ databases">
        <title>Chromosome-level genome of Muraenolepis orangiensis.</title>
        <authorList>
            <person name="Kim J."/>
        </authorList>
    </citation>
    <scope>NUCLEOTIDE SEQUENCE</scope>
    <source>
        <strain evidence="10">KU_S4_2022</strain>
        <tissue evidence="10">Muscle</tissue>
    </source>
</reference>
<evidence type="ECO:0000313" key="11">
    <source>
        <dbReference type="Proteomes" id="UP001148018"/>
    </source>
</evidence>
<dbReference type="PANTHER" id="PTHR13546">
    <property type="entry name" value="RE60986P"/>
    <property type="match status" value="1"/>
</dbReference>
<accession>A0A9Q0D6N4</accession>
<keyword evidence="11" id="KW-1185">Reference proteome</keyword>
<evidence type="ECO:0000256" key="9">
    <source>
        <dbReference type="SAM" id="MobiDB-lite"/>
    </source>
</evidence>
<feature type="compositionally biased region" description="Basic and acidic residues" evidence="9">
    <location>
        <begin position="9"/>
        <end position="18"/>
    </location>
</feature>
<dbReference type="PANTHER" id="PTHR13546:SF14">
    <property type="entry name" value="COILED-COIL DOMAIN-CONTAINING PROTEIN 85C"/>
    <property type="match status" value="1"/>
</dbReference>
<feature type="compositionally biased region" description="Polar residues" evidence="9">
    <location>
        <begin position="158"/>
        <end position="174"/>
    </location>
</feature>
<evidence type="ECO:0000256" key="8">
    <source>
        <dbReference type="SAM" id="Coils"/>
    </source>
</evidence>
<dbReference type="EMBL" id="JANIIK010003439">
    <property type="protein sequence ID" value="KAJ3581177.1"/>
    <property type="molecule type" value="Genomic_DNA"/>
</dbReference>
<evidence type="ECO:0000256" key="5">
    <source>
        <dbReference type="ARBA" id="ARBA00022473"/>
    </source>
</evidence>
<evidence type="ECO:0000256" key="6">
    <source>
        <dbReference type="ARBA" id="ARBA00022949"/>
    </source>
</evidence>
<evidence type="ECO:0000256" key="4">
    <source>
        <dbReference type="ARBA" id="ARBA00022427"/>
    </source>
</evidence>
<feature type="region of interest" description="Disordered" evidence="9">
    <location>
        <begin position="158"/>
        <end position="239"/>
    </location>
</feature>
<feature type="coiled-coil region" evidence="8">
    <location>
        <begin position="52"/>
        <end position="86"/>
    </location>
</feature>
<dbReference type="AlphaFoldDB" id="A0A9Q0D6N4"/>
<comment type="similarity">
    <text evidence="3">Belongs to the CCDC85 family.</text>
</comment>
<keyword evidence="6" id="KW-0965">Cell junction</keyword>
<keyword evidence="4" id="KW-0796">Tight junction</keyword>
<evidence type="ECO:0000256" key="3">
    <source>
        <dbReference type="ARBA" id="ARBA00009052"/>
    </source>
</evidence>
<keyword evidence="7 8" id="KW-0175">Coiled coil</keyword>
<evidence type="ECO:0000256" key="1">
    <source>
        <dbReference type="ARBA" id="ARBA00004435"/>
    </source>
</evidence>
<organism evidence="10 11">
    <name type="scientific">Muraenolepis orangiensis</name>
    <name type="common">Patagonian moray cod</name>
    <dbReference type="NCBI Taxonomy" id="630683"/>
    <lineage>
        <taxon>Eukaryota</taxon>
        <taxon>Metazoa</taxon>
        <taxon>Chordata</taxon>
        <taxon>Craniata</taxon>
        <taxon>Vertebrata</taxon>
        <taxon>Euteleostomi</taxon>
        <taxon>Actinopterygii</taxon>
        <taxon>Neopterygii</taxon>
        <taxon>Teleostei</taxon>
        <taxon>Neoteleostei</taxon>
        <taxon>Acanthomorphata</taxon>
        <taxon>Zeiogadaria</taxon>
        <taxon>Gadariae</taxon>
        <taxon>Gadiformes</taxon>
        <taxon>Muraenolepidoidei</taxon>
        <taxon>Muraenolepididae</taxon>
        <taxon>Muraenolepis</taxon>
    </lineage>
</organism>
<comment type="subcellular location">
    <subcellularLocation>
        <location evidence="2">Cell junction</location>
        <location evidence="2">Adherens junction</location>
    </subcellularLocation>
    <subcellularLocation>
        <location evidence="1">Cell junction</location>
        <location evidence="1">Tight junction</location>
    </subcellularLocation>
</comment>
<dbReference type="Proteomes" id="UP001148018">
    <property type="component" value="Unassembled WGS sequence"/>
</dbReference>
<protein>
    <recommendedName>
        <fullName evidence="12">Coiled-coil domain containing 85C</fullName>
    </recommendedName>
</protein>
<dbReference type="GO" id="GO:0005912">
    <property type="term" value="C:adherens junction"/>
    <property type="evidence" value="ECO:0007669"/>
    <property type="project" value="UniProtKB-SubCell"/>
</dbReference>
<feature type="region of interest" description="Disordered" evidence="9">
    <location>
        <begin position="1"/>
        <end position="27"/>
    </location>
</feature>
<comment type="caution">
    <text evidence="10">The sequence shown here is derived from an EMBL/GenBank/DDBJ whole genome shotgun (WGS) entry which is preliminary data.</text>
</comment>
<sequence length="239" mass="26630">MATNSPLEDGPRGGDDHLLQGNPPDPHEDLVLRLRRADGERMTLMMEHGNMMKDVNRRLQLHLHEIRSLKEVNQRLQDDNRELRELCCFLDDDRQKGKRLSREWQRFGRHTASAMWREVGTYTAKLKELEVNQDSVVRENGELKEIILMLDEERSCQGAGSRSSIDSQSSLTQLNGGGAGGRDVGDGSSTSSSTGSAGSPDHQHHQHQQQHAAPPAPPAEPQAQLRGHQSGQQYGEVHG</sequence>
<dbReference type="OrthoDB" id="10056395at2759"/>
<evidence type="ECO:0008006" key="12">
    <source>
        <dbReference type="Google" id="ProtNLM"/>
    </source>
</evidence>
<dbReference type="InterPro" id="IPR019359">
    <property type="entry name" value="CCDC85"/>
</dbReference>
<proteinExistence type="inferred from homology"/>
<keyword evidence="5" id="KW-0217">Developmental protein</keyword>
<dbReference type="Pfam" id="PF10226">
    <property type="entry name" value="CCDC85"/>
    <property type="match status" value="1"/>
</dbReference>
<evidence type="ECO:0000256" key="2">
    <source>
        <dbReference type="ARBA" id="ARBA00004536"/>
    </source>
</evidence>
<dbReference type="GO" id="GO:0005923">
    <property type="term" value="C:bicellular tight junction"/>
    <property type="evidence" value="ECO:0007669"/>
    <property type="project" value="UniProtKB-SubCell"/>
</dbReference>
<name>A0A9Q0D6N4_9TELE</name>
<evidence type="ECO:0000256" key="7">
    <source>
        <dbReference type="ARBA" id="ARBA00023054"/>
    </source>
</evidence>
<gene>
    <name evidence="10" type="ORF">NHX12_016955</name>
</gene>
<evidence type="ECO:0000313" key="10">
    <source>
        <dbReference type="EMBL" id="KAJ3581177.1"/>
    </source>
</evidence>
<feature type="compositionally biased region" description="Low complexity" evidence="9">
    <location>
        <begin position="186"/>
        <end position="199"/>
    </location>
</feature>